<dbReference type="SUPFAM" id="SSF51161">
    <property type="entry name" value="Trimeric LpxA-like enzymes"/>
    <property type="match status" value="1"/>
</dbReference>
<dbReference type="SMART" id="SM01266">
    <property type="entry name" value="Mac"/>
    <property type="match status" value="1"/>
</dbReference>
<keyword evidence="2" id="KW-0808">Transferase</keyword>
<dbReference type="PANTHER" id="PTHR43017">
    <property type="entry name" value="GALACTOSIDE O-ACETYLTRANSFERASE"/>
    <property type="match status" value="1"/>
</dbReference>
<evidence type="ECO:0000256" key="2">
    <source>
        <dbReference type="ARBA" id="ARBA00022679"/>
    </source>
</evidence>
<dbReference type="Pfam" id="PF12464">
    <property type="entry name" value="Mac"/>
    <property type="match status" value="1"/>
</dbReference>
<evidence type="ECO:0000256" key="4">
    <source>
        <dbReference type="ARBA" id="ARBA00023315"/>
    </source>
</evidence>
<feature type="domain" description="Maltose/galactoside acetyltransferase" evidence="5">
    <location>
        <begin position="5"/>
        <end position="57"/>
    </location>
</feature>
<dbReference type="Pfam" id="PF14602">
    <property type="entry name" value="Hexapep_2"/>
    <property type="match status" value="1"/>
</dbReference>
<protein>
    <recommendedName>
        <fullName evidence="5">Maltose/galactoside acetyltransferase domain-containing protein</fullName>
    </recommendedName>
</protein>
<gene>
    <name evidence="6" type="ORF">SORDD25_01559</name>
</gene>
<dbReference type="SUPFAM" id="SSF52540">
    <property type="entry name" value="P-loop containing nucleoside triphosphate hydrolases"/>
    <property type="match status" value="1"/>
</dbReference>
<dbReference type="CDD" id="cd03357">
    <property type="entry name" value="LbH_MAT_GAT"/>
    <property type="match status" value="1"/>
</dbReference>
<evidence type="ECO:0000259" key="5">
    <source>
        <dbReference type="SMART" id="SM01266"/>
    </source>
</evidence>
<dbReference type="Gene3D" id="2.160.10.10">
    <property type="entry name" value="Hexapeptide repeat proteins"/>
    <property type="match status" value="1"/>
</dbReference>
<dbReference type="Proteomes" id="UP000071369">
    <property type="component" value="Unassembled WGS sequence"/>
</dbReference>
<keyword evidence="3" id="KW-0677">Repeat</keyword>
<dbReference type="InterPro" id="IPR039369">
    <property type="entry name" value="LacA-like"/>
</dbReference>
<evidence type="ECO:0000313" key="7">
    <source>
        <dbReference type="Proteomes" id="UP000071369"/>
    </source>
</evidence>
<evidence type="ECO:0000256" key="1">
    <source>
        <dbReference type="ARBA" id="ARBA00007274"/>
    </source>
</evidence>
<comment type="similarity">
    <text evidence="1">Belongs to the transferase hexapeptide repeat family.</text>
</comment>
<sequence>MASEYQKMIAGEPYRPSDPELRTLAQASRQKQAAFNKEEDPLKGADIIKTWFGSTGQNLYVNPRLVVDYGVNIHLGENFYSNWNLTMLDVCPIRIGNNAMLGPNCQFLTPLHPLDPDERNSGVEYGKPITIGDNFWAGGGVIVLPGVTLGNNVVAGAGAVITKSFGDNVVLGGKSFANNLIVYYAVLYGAQAVIVDPKAERGRWKETLPEISHEINIVTLTSDEKNKGLLDPYVIMKNPKDSESLAIDILTFLTGISSRDGERFPILRKAIRAVTNSEVRGLMKVIEELRVENTPLSTSIADHIESFTDYDFAHLLFSNGYVEQSISLEKQLNIIQVADLVLPDKETSFEEYTTMELLSVAMLIVISTFALDFIHTDRSIFKIVDLDEAWSFLQVAQGKTLSMKLVRAGRAMNAGVYFVTQNTDDLLDEKLKNNLGLKFAFRSTDLNEIKKTLAFFGVDPEDENNQKRLRDLENGQCLISDLYGRVGVIQFHPVFEELLHAFDTRPPVRKEV</sequence>
<dbReference type="AlphaFoldDB" id="A0A139QXV4"/>
<dbReference type="GO" id="GO:0008870">
    <property type="term" value="F:galactoside O-acetyltransferase activity"/>
    <property type="evidence" value="ECO:0007669"/>
    <property type="project" value="TreeGrafter"/>
</dbReference>
<dbReference type="PANTHER" id="PTHR43017:SF1">
    <property type="entry name" value="ACETYLTRANSFERASE YJL218W-RELATED"/>
    <property type="match status" value="1"/>
</dbReference>
<reference evidence="6 7" key="1">
    <citation type="submission" date="2016-01" db="EMBL/GenBank/DDBJ databases">
        <title>Highly variable Streptococcus oralis are common among viridans streptococci isolated from primates.</title>
        <authorList>
            <person name="Denapaite D."/>
            <person name="Rieger M."/>
            <person name="Koendgen S."/>
            <person name="Brueckner R."/>
            <person name="Ochigava I."/>
            <person name="Kappeler P."/>
            <person name="Maetz-Rensing K."/>
            <person name="Leendertz F."/>
            <person name="Hakenbeck R."/>
        </authorList>
    </citation>
    <scope>NUCLEOTIDE SEQUENCE [LARGE SCALE GENOMIC DNA]</scope>
    <source>
        <strain evidence="6 7">DD25</strain>
    </source>
</reference>
<dbReference type="InterPro" id="IPR001451">
    <property type="entry name" value="Hexapep"/>
</dbReference>
<dbReference type="InterPro" id="IPR011004">
    <property type="entry name" value="Trimer_LpxA-like_sf"/>
</dbReference>
<name>A0A139QXV4_STROR</name>
<organism evidence="6 7">
    <name type="scientific">Streptococcus oralis</name>
    <dbReference type="NCBI Taxonomy" id="1303"/>
    <lineage>
        <taxon>Bacteria</taxon>
        <taxon>Bacillati</taxon>
        <taxon>Bacillota</taxon>
        <taxon>Bacilli</taxon>
        <taxon>Lactobacillales</taxon>
        <taxon>Streptococcaceae</taxon>
        <taxon>Streptococcus</taxon>
    </lineage>
</organism>
<dbReference type="InterPro" id="IPR027417">
    <property type="entry name" value="P-loop_NTPase"/>
</dbReference>
<proteinExistence type="inferred from homology"/>
<keyword evidence="4" id="KW-0012">Acyltransferase</keyword>
<comment type="caution">
    <text evidence="6">The sequence shown here is derived from an EMBL/GenBank/DDBJ whole genome shotgun (WGS) entry which is preliminary data.</text>
</comment>
<dbReference type="Gene3D" id="3.40.50.300">
    <property type="entry name" value="P-loop containing nucleotide triphosphate hydrolases"/>
    <property type="match status" value="1"/>
</dbReference>
<dbReference type="EMBL" id="LQZC01000012">
    <property type="protein sequence ID" value="KXU07193.1"/>
    <property type="molecule type" value="Genomic_DNA"/>
</dbReference>
<evidence type="ECO:0000313" key="6">
    <source>
        <dbReference type="EMBL" id="KXU07193.1"/>
    </source>
</evidence>
<dbReference type="PATRIC" id="fig|1303.86.peg.1596"/>
<accession>A0A139QXV4</accession>
<evidence type="ECO:0000256" key="3">
    <source>
        <dbReference type="ARBA" id="ARBA00022737"/>
    </source>
</evidence>
<dbReference type="Pfam" id="PF12846">
    <property type="entry name" value="AAA_10"/>
    <property type="match status" value="1"/>
</dbReference>
<dbReference type="InterPro" id="IPR024688">
    <property type="entry name" value="Mac_dom"/>
</dbReference>